<accession>A0A1I0SA66</accession>
<name>A0A1I0SA66_9BACT</name>
<dbReference type="NCBIfam" id="TIGR04056">
    <property type="entry name" value="OMP_RagA_SusC"/>
    <property type="match status" value="1"/>
</dbReference>
<evidence type="ECO:0000256" key="8">
    <source>
        <dbReference type="SAM" id="SignalP"/>
    </source>
</evidence>
<dbReference type="Gene3D" id="2.40.170.20">
    <property type="entry name" value="TonB-dependent receptor, beta-barrel domain"/>
    <property type="match status" value="1"/>
</dbReference>
<organism evidence="10 11">
    <name type="scientific">Chitinophaga arvensicola</name>
    <dbReference type="NCBI Taxonomy" id="29529"/>
    <lineage>
        <taxon>Bacteria</taxon>
        <taxon>Pseudomonadati</taxon>
        <taxon>Bacteroidota</taxon>
        <taxon>Chitinophagia</taxon>
        <taxon>Chitinophagales</taxon>
        <taxon>Chitinophagaceae</taxon>
        <taxon>Chitinophaga</taxon>
    </lineage>
</organism>
<evidence type="ECO:0000256" key="2">
    <source>
        <dbReference type="ARBA" id="ARBA00022448"/>
    </source>
</evidence>
<evidence type="ECO:0000256" key="7">
    <source>
        <dbReference type="PROSITE-ProRule" id="PRU01360"/>
    </source>
</evidence>
<dbReference type="STRING" id="29529.SAMN04488122_5283"/>
<evidence type="ECO:0000313" key="10">
    <source>
        <dbReference type="EMBL" id="SEW52995.1"/>
    </source>
</evidence>
<evidence type="ECO:0000256" key="6">
    <source>
        <dbReference type="ARBA" id="ARBA00023237"/>
    </source>
</evidence>
<dbReference type="Gene3D" id="2.170.130.10">
    <property type="entry name" value="TonB-dependent receptor, plug domain"/>
    <property type="match status" value="1"/>
</dbReference>
<evidence type="ECO:0000256" key="4">
    <source>
        <dbReference type="ARBA" id="ARBA00022692"/>
    </source>
</evidence>
<dbReference type="InterPro" id="IPR012910">
    <property type="entry name" value="Plug_dom"/>
</dbReference>
<dbReference type="InterPro" id="IPR036942">
    <property type="entry name" value="Beta-barrel_TonB_sf"/>
</dbReference>
<reference evidence="11" key="1">
    <citation type="submission" date="2016-10" db="EMBL/GenBank/DDBJ databases">
        <authorList>
            <person name="Varghese N."/>
            <person name="Submissions S."/>
        </authorList>
    </citation>
    <scope>NUCLEOTIDE SEQUENCE [LARGE SCALE GENOMIC DNA]</scope>
    <source>
        <strain evidence="11">DSM 3695</strain>
    </source>
</reference>
<evidence type="ECO:0000256" key="3">
    <source>
        <dbReference type="ARBA" id="ARBA00022452"/>
    </source>
</evidence>
<dbReference type="AlphaFoldDB" id="A0A1I0SA66"/>
<dbReference type="Pfam" id="PF07715">
    <property type="entry name" value="Plug"/>
    <property type="match status" value="1"/>
</dbReference>
<keyword evidence="8" id="KW-0732">Signal</keyword>
<evidence type="ECO:0000259" key="9">
    <source>
        <dbReference type="Pfam" id="PF07715"/>
    </source>
</evidence>
<evidence type="ECO:0000256" key="1">
    <source>
        <dbReference type="ARBA" id="ARBA00004571"/>
    </source>
</evidence>
<dbReference type="InterPro" id="IPR023996">
    <property type="entry name" value="TonB-dep_OMP_SusC/RagA"/>
</dbReference>
<protein>
    <submittedName>
        <fullName evidence="10">TonB-linked outer membrane protein, SusC/RagA family</fullName>
    </submittedName>
</protein>
<gene>
    <name evidence="10" type="ORF">SAMN04488122_5283</name>
</gene>
<keyword evidence="4 7" id="KW-0812">Transmembrane</keyword>
<keyword evidence="6 7" id="KW-0998">Cell outer membrane</keyword>
<keyword evidence="5 7" id="KW-0472">Membrane</keyword>
<comment type="similarity">
    <text evidence="7">Belongs to the TonB-dependent receptor family.</text>
</comment>
<evidence type="ECO:0000256" key="5">
    <source>
        <dbReference type="ARBA" id="ARBA00023136"/>
    </source>
</evidence>
<dbReference type="Proteomes" id="UP000199310">
    <property type="component" value="Unassembled WGS sequence"/>
</dbReference>
<keyword evidence="11" id="KW-1185">Reference proteome</keyword>
<feature type="domain" description="TonB-dependent receptor plug" evidence="9">
    <location>
        <begin position="92"/>
        <end position="206"/>
    </location>
</feature>
<keyword evidence="2 7" id="KW-0813">Transport</keyword>
<dbReference type="RefSeq" id="WP_245752684.1">
    <property type="nucleotide sequence ID" value="NZ_FOJG01000002.1"/>
</dbReference>
<dbReference type="EMBL" id="FOJG01000002">
    <property type="protein sequence ID" value="SEW52995.1"/>
    <property type="molecule type" value="Genomic_DNA"/>
</dbReference>
<dbReference type="PROSITE" id="PS52016">
    <property type="entry name" value="TONB_DEPENDENT_REC_3"/>
    <property type="match status" value="1"/>
</dbReference>
<dbReference type="SUPFAM" id="SSF56935">
    <property type="entry name" value="Porins"/>
    <property type="match status" value="1"/>
</dbReference>
<dbReference type="InterPro" id="IPR039426">
    <property type="entry name" value="TonB-dep_rcpt-like"/>
</dbReference>
<feature type="chain" id="PRO_5011629306" evidence="8">
    <location>
        <begin position="25"/>
        <end position="1011"/>
    </location>
</feature>
<proteinExistence type="inferred from homology"/>
<evidence type="ECO:0000313" key="11">
    <source>
        <dbReference type="Proteomes" id="UP000199310"/>
    </source>
</evidence>
<dbReference type="InterPro" id="IPR037066">
    <property type="entry name" value="Plug_dom_sf"/>
</dbReference>
<keyword evidence="3 7" id="KW-1134">Transmembrane beta strand</keyword>
<comment type="subcellular location">
    <subcellularLocation>
        <location evidence="1 7">Cell outer membrane</location>
        <topology evidence="1 7">Multi-pass membrane protein</topology>
    </subcellularLocation>
</comment>
<feature type="signal peptide" evidence="8">
    <location>
        <begin position="1"/>
        <end position="24"/>
    </location>
</feature>
<sequence>MHFVMRRCVIGLLAGCFAAETAAAEGVKIPVLTGFSAPAGYFIPKDTSVKKLSEKAKKDSIRKTMIPVDTNHLKPATFRNNGLDMGKAAIYPYSSLQQMLKGEVAGVYIQEPSGEPGTEMSMMIRGTAIPLTSHRDVYDAQPLVVLDGIPLIMDHPFAFDVQQYDYNRLGPATNLLSAIDPNNIASIEVLKDYAAAAIFGPRAANGGVISIRTKAPVIGGRKIAFNTWFGIAQKPHVNTTNARYENEFRQPYYNRYASLDNILTYPLYLRDSTNDAYYGPANWTDRYYANKFIRGVNASISSGSDRANFRFAAGNEQMNNPGDATRLDRYNAMFEINMVPVSWLTMSAMINATRMERIRNRSLRDRFADVQYLPDLTSPLPPNKGAYGAYLDEYNKSFDNNKTNSINGFFRLKAQFSPDWNFVSSLAADYNEGLRDVFYPSTLMETINYVSNYFGYNQRVSFNNTLSFHHNYSKVHDVTVEAGQVFEADFNRYNYGYAYNGPNDLIKLNLVNSDPNKAEYLLPKTYNSALIYMNLDKQRHRLLSFYGRGAYRYRDALDFSVLVRADGSSSAQPDNWWTVSPTFSAGWNMKSTLLNGESKINEMRLHASWGRIARLLTDDRFGEGSQYLSDVSFSNNPLKFSYNALGALSRPYSTGYIGNNIKWPSSDQLDLGLDMAFLQRRLNVSVDVYDKTDKDMLFNIPGGNEYGYTSIWQNGLKVRNRGADLTVQANVLPKTSKLQWVPSVNINYNKNTLLALPGGLNEMQIGTGASARILKVGNAIDQFWVLENKGIYNREKDIPVNPKTGGARTYKGTPLSAGDPIWVDQNGDNTIDDKDKVLKGHYLPQVSGGFSSDFSYRNITFSFTLYAALGKKILNQDMASHLDFANHEGQISMDAVKEITFWQKAGDYTRYPLYNPWSKVGAYRADQDLFLEDGSFLKLRNVSLQYDFTKTRWWSKRSALRGLTVYGTASNLFTISPYTGGDPELIYFNGVDNGYGLPISRTYTLGVKMDL</sequence>
<dbReference type="GO" id="GO:0009279">
    <property type="term" value="C:cell outer membrane"/>
    <property type="evidence" value="ECO:0007669"/>
    <property type="project" value="UniProtKB-SubCell"/>
</dbReference>